<gene>
    <name evidence="6" type="ORF">CCGE525_06030</name>
</gene>
<organism evidence="6 7">
    <name type="scientific">Rhizobium jaguaris</name>
    <dbReference type="NCBI Taxonomy" id="1312183"/>
    <lineage>
        <taxon>Bacteria</taxon>
        <taxon>Pseudomonadati</taxon>
        <taxon>Pseudomonadota</taxon>
        <taxon>Alphaproteobacteria</taxon>
        <taxon>Hyphomicrobiales</taxon>
        <taxon>Rhizobiaceae</taxon>
        <taxon>Rhizobium/Agrobacterium group</taxon>
        <taxon>Rhizobium</taxon>
    </lineage>
</organism>
<keyword evidence="4" id="KW-0456">Lyase</keyword>
<dbReference type="InterPro" id="IPR001926">
    <property type="entry name" value="TrpB-like_PALP"/>
</dbReference>
<evidence type="ECO:0000256" key="4">
    <source>
        <dbReference type="ARBA" id="ARBA00023239"/>
    </source>
</evidence>
<dbReference type="GO" id="GO:0003941">
    <property type="term" value="F:L-serine ammonia-lyase activity"/>
    <property type="evidence" value="ECO:0007669"/>
    <property type="project" value="TreeGrafter"/>
</dbReference>
<dbReference type="InterPro" id="IPR036052">
    <property type="entry name" value="TrpB-like_PALP_sf"/>
</dbReference>
<feature type="domain" description="Tryptophan synthase beta chain-like PALP" evidence="5">
    <location>
        <begin position="21"/>
        <end position="307"/>
    </location>
</feature>
<dbReference type="NCBIfam" id="NF006094">
    <property type="entry name" value="PRK08246.1"/>
    <property type="match status" value="1"/>
</dbReference>
<dbReference type="EMBL" id="CP032694">
    <property type="protein sequence ID" value="AYG58418.1"/>
    <property type="molecule type" value="Genomic_DNA"/>
</dbReference>
<dbReference type="InterPro" id="IPR000634">
    <property type="entry name" value="Ser/Thr_deHydtase_PyrdxlP-BS"/>
</dbReference>
<evidence type="ECO:0000313" key="6">
    <source>
        <dbReference type="EMBL" id="AYG58418.1"/>
    </source>
</evidence>
<evidence type="ECO:0000256" key="1">
    <source>
        <dbReference type="ARBA" id="ARBA00001933"/>
    </source>
</evidence>
<reference evidence="6 7" key="1">
    <citation type="submission" date="2018-10" db="EMBL/GenBank/DDBJ databases">
        <title>Rhizobium etli, R. leguminosarum and a new Rhizobium genospecies from Phaseolus dumosus.</title>
        <authorList>
            <person name="Ramirez-Puebla S.T."/>
            <person name="Rogel-Hernandez M.A."/>
            <person name="Guerrero G."/>
            <person name="Ormeno-Orrillo E."/>
            <person name="Martinez-Romero J.C."/>
            <person name="Negrete-Yankelevich S."/>
            <person name="Martinez-Romero E."/>
        </authorList>
    </citation>
    <scope>NUCLEOTIDE SEQUENCE [LARGE SCALE GENOMIC DNA]</scope>
    <source>
        <strain evidence="6 7">CCGE525</strain>
    </source>
</reference>
<dbReference type="OrthoDB" id="9811476at2"/>
<dbReference type="KEGG" id="rjg:CCGE525_06030"/>
<dbReference type="PANTHER" id="PTHR48078:SF6">
    <property type="entry name" value="L-THREONINE DEHYDRATASE CATABOLIC TDCB"/>
    <property type="match status" value="1"/>
</dbReference>
<protein>
    <submittedName>
        <fullName evidence="6">Threonine/serine dehydratase</fullName>
    </submittedName>
</protein>
<dbReference type="Pfam" id="PF00291">
    <property type="entry name" value="PALP"/>
    <property type="match status" value="1"/>
</dbReference>
<dbReference type="PANTHER" id="PTHR48078">
    <property type="entry name" value="THREONINE DEHYDRATASE, MITOCHONDRIAL-RELATED"/>
    <property type="match status" value="1"/>
</dbReference>
<proteinExistence type="inferred from homology"/>
<evidence type="ECO:0000313" key="7">
    <source>
        <dbReference type="Proteomes" id="UP000282195"/>
    </source>
</evidence>
<comment type="cofactor">
    <cofactor evidence="1">
        <name>pyridoxal 5'-phosphate</name>
        <dbReference type="ChEBI" id="CHEBI:597326"/>
    </cofactor>
</comment>
<evidence type="ECO:0000259" key="5">
    <source>
        <dbReference type="Pfam" id="PF00291"/>
    </source>
</evidence>
<dbReference type="GO" id="GO:0006565">
    <property type="term" value="P:L-serine catabolic process"/>
    <property type="evidence" value="ECO:0007669"/>
    <property type="project" value="TreeGrafter"/>
</dbReference>
<keyword evidence="3" id="KW-0663">Pyridoxal phosphate</keyword>
<dbReference type="AlphaFoldDB" id="A0A387FHT6"/>
<dbReference type="PROSITE" id="PS00165">
    <property type="entry name" value="DEHYDRATASE_SER_THR"/>
    <property type="match status" value="1"/>
</dbReference>
<dbReference type="SUPFAM" id="SSF53686">
    <property type="entry name" value="Tryptophan synthase beta subunit-like PLP-dependent enzymes"/>
    <property type="match status" value="1"/>
</dbReference>
<dbReference type="GO" id="GO:0006567">
    <property type="term" value="P:L-threonine catabolic process"/>
    <property type="evidence" value="ECO:0007669"/>
    <property type="project" value="TreeGrafter"/>
</dbReference>
<dbReference type="GO" id="GO:0030170">
    <property type="term" value="F:pyridoxal phosphate binding"/>
    <property type="evidence" value="ECO:0007669"/>
    <property type="project" value="InterPro"/>
</dbReference>
<keyword evidence="7" id="KW-1185">Reference proteome</keyword>
<comment type="similarity">
    <text evidence="2">Belongs to the serine/threonine dehydratase family.</text>
</comment>
<dbReference type="GO" id="GO:0004794">
    <property type="term" value="F:threonine deaminase activity"/>
    <property type="evidence" value="ECO:0007669"/>
    <property type="project" value="TreeGrafter"/>
</dbReference>
<dbReference type="FunFam" id="3.40.50.1100:FF:000005">
    <property type="entry name" value="Threonine dehydratase catabolic"/>
    <property type="match status" value="1"/>
</dbReference>
<dbReference type="Gene3D" id="3.40.50.1100">
    <property type="match status" value="2"/>
</dbReference>
<dbReference type="CDD" id="cd01562">
    <property type="entry name" value="Thr-dehyd"/>
    <property type="match status" value="1"/>
</dbReference>
<accession>A0A387FHT6</accession>
<name>A0A387FHT6_9HYPH</name>
<evidence type="ECO:0000256" key="3">
    <source>
        <dbReference type="ARBA" id="ARBA00022898"/>
    </source>
</evidence>
<dbReference type="Proteomes" id="UP000282195">
    <property type="component" value="Chromosome"/>
</dbReference>
<dbReference type="InterPro" id="IPR050147">
    <property type="entry name" value="Ser/Thr_Dehydratase"/>
</dbReference>
<sequence length="316" mass="33536">MPMFPDTKITPERIAETEKRIRPHIRHTPVLRSDLADFGLNPGRLDFKLEFLQHSGSFKARGAFSSLLGRDVPAAGVVAASGGNHGAAVAYAAMRLGIPATIFVPSVTSPAKAERIRGYGANLVIGGERYADALAASQQWVEERGAMAIHAYDQPETLLGQGTIGLEIEADIPDIDTLLVAVGGGGLIGGIAAWFEGRVRVVAVEPEGAPTLWQAFEAGHPVDAPAGSIAADSLAPKRVGELMFPIARAYAQRPLLVSDDEIRQAQQTLWDRLRIVAELGGATAFAALFANKYVPAPNERVAVLLCGANTTAVRFD</sequence>
<dbReference type="GO" id="GO:0009097">
    <property type="term" value="P:isoleucine biosynthetic process"/>
    <property type="evidence" value="ECO:0007669"/>
    <property type="project" value="TreeGrafter"/>
</dbReference>
<evidence type="ECO:0000256" key="2">
    <source>
        <dbReference type="ARBA" id="ARBA00010869"/>
    </source>
</evidence>